<sequence>MAEIPRGPTTKEKLASIVHGFDEFDTEMKRGTRQRREKDEFRITELKTEMSRLDSDLTVEIKRRTEMNKSTQIWFEDQLSNLNVKFHETLEKRKEETYHRLERLNERISNMDMYFEDEKAKILKYIDDRGEELARLLYKFKEEFDEDRALRLDREAVIVKQLTDHEQEVNERFENQIESREARYSAVREILEDNVRLRDKTEARFQAFFDKELNRLKNDFRSEAEIREKEDDEIIEALNRYTLKLQTSLKVVNSTDM</sequence>
<proteinExistence type="inferred from homology"/>
<keyword evidence="5" id="KW-0175">Coiled coil</keyword>
<dbReference type="EMBL" id="HBIC01012246">
    <property type="protein sequence ID" value="CAE0277283.1"/>
    <property type="molecule type" value="Transcribed_RNA"/>
</dbReference>
<dbReference type="PANTHER" id="PTHR40412">
    <property type="entry name" value="SF-ASSEMBLIN"/>
    <property type="match status" value="1"/>
</dbReference>
<evidence type="ECO:0000256" key="3">
    <source>
        <dbReference type="ARBA" id="ARBA00022490"/>
    </source>
</evidence>
<keyword evidence="6" id="KW-0206">Cytoskeleton</keyword>
<evidence type="ECO:0000256" key="2">
    <source>
        <dbReference type="ARBA" id="ARBA00005678"/>
    </source>
</evidence>
<evidence type="ECO:0000313" key="7">
    <source>
        <dbReference type="EMBL" id="CAE0277283.1"/>
    </source>
</evidence>
<organism evidence="7">
    <name type="scientific">Spumella elongata</name>
    <dbReference type="NCBI Taxonomy" id="89044"/>
    <lineage>
        <taxon>Eukaryota</taxon>
        <taxon>Sar</taxon>
        <taxon>Stramenopiles</taxon>
        <taxon>Ochrophyta</taxon>
        <taxon>Chrysophyceae</taxon>
        <taxon>Chromulinales</taxon>
        <taxon>Chromulinaceae</taxon>
        <taxon>Spumella</taxon>
    </lineage>
</organism>
<evidence type="ECO:0000256" key="1">
    <source>
        <dbReference type="ARBA" id="ARBA00004245"/>
    </source>
</evidence>
<evidence type="ECO:0000256" key="5">
    <source>
        <dbReference type="ARBA" id="ARBA00023054"/>
    </source>
</evidence>
<dbReference type="GO" id="GO:0005874">
    <property type="term" value="C:microtubule"/>
    <property type="evidence" value="ECO:0007669"/>
    <property type="project" value="UniProtKB-KW"/>
</dbReference>
<accession>A0A7S3M234</accession>
<reference evidence="7" key="1">
    <citation type="submission" date="2021-01" db="EMBL/GenBank/DDBJ databases">
        <authorList>
            <person name="Corre E."/>
            <person name="Pelletier E."/>
            <person name="Niang G."/>
            <person name="Scheremetjew M."/>
            <person name="Finn R."/>
            <person name="Kale V."/>
            <person name="Holt S."/>
            <person name="Cochrane G."/>
            <person name="Meng A."/>
            <person name="Brown T."/>
            <person name="Cohen L."/>
        </authorList>
    </citation>
    <scope>NUCLEOTIDE SEQUENCE</scope>
    <source>
        <strain evidence="7">CCAP 955/1</strain>
    </source>
</reference>
<dbReference type="GO" id="GO:0005200">
    <property type="term" value="F:structural constituent of cytoskeleton"/>
    <property type="evidence" value="ECO:0007669"/>
    <property type="project" value="InterPro"/>
</dbReference>
<dbReference type="AlphaFoldDB" id="A0A7S3M234"/>
<dbReference type="PANTHER" id="PTHR40412:SF1">
    <property type="entry name" value="SF-ASSEMBLIN"/>
    <property type="match status" value="1"/>
</dbReference>
<comment type="subcellular location">
    <subcellularLocation>
        <location evidence="1">Cytoplasm</location>
        <location evidence="1">Cytoskeleton</location>
    </subcellularLocation>
</comment>
<comment type="similarity">
    <text evidence="2">Belongs to the SF-assemblin family.</text>
</comment>
<evidence type="ECO:0008006" key="8">
    <source>
        <dbReference type="Google" id="ProtNLM"/>
    </source>
</evidence>
<keyword evidence="4" id="KW-0493">Microtubule</keyword>
<dbReference type="Pfam" id="PF06705">
    <property type="entry name" value="SF-assemblin"/>
    <property type="match status" value="1"/>
</dbReference>
<name>A0A7S3M234_9STRA</name>
<dbReference type="PRINTS" id="PR01799">
    <property type="entry name" value="SFASSEMBLIN"/>
</dbReference>
<evidence type="ECO:0000256" key="4">
    <source>
        <dbReference type="ARBA" id="ARBA00022701"/>
    </source>
</evidence>
<dbReference type="InterPro" id="IPR008374">
    <property type="entry name" value="SF_assemblin/giardin_b"/>
</dbReference>
<protein>
    <recommendedName>
        <fullName evidence="8">SF-assemblin</fullName>
    </recommendedName>
</protein>
<keyword evidence="3" id="KW-0963">Cytoplasm</keyword>
<evidence type="ECO:0000256" key="6">
    <source>
        <dbReference type="ARBA" id="ARBA00023212"/>
    </source>
</evidence>
<gene>
    <name evidence="7" type="ORF">SELO1098_LOCUS6113</name>
</gene>